<keyword evidence="2" id="KW-1185">Reference proteome</keyword>
<accession>A0A4R3YCZ7</accession>
<gene>
    <name evidence="1" type="ORF">EDC63_10339</name>
</gene>
<dbReference type="RefSeq" id="WP_124945991.1">
    <property type="nucleotide sequence ID" value="NZ_BHVT01000020.1"/>
</dbReference>
<protein>
    <submittedName>
        <fullName evidence="1">Uncharacterized protein YuzE</fullName>
    </submittedName>
</protein>
<comment type="caution">
    <text evidence="1">The sequence shown here is derived from an EMBL/GenBank/DDBJ whole genome shotgun (WGS) entry which is preliminary data.</text>
</comment>
<dbReference type="AlphaFoldDB" id="A0A4R3YCZ7"/>
<dbReference type="Pfam" id="PF10049">
    <property type="entry name" value="DUF2283"/>
    <property type="match status" value="1"/>
</dbReference>
<name>A0A4R3YCZ7_9PROT</name>
<dbReference type="Proteomes" id="UP000295367">
    <property type="component" value="Unassembled WGS sequence"/>
</dbReference>
<dbReference type="EMBL" id="SMCO01000003">
    <property type="protein sequence ID" value="TCV88968.1"/>
    <property type="molecule type" value="Genomic_DNA"/>
</dbReference>
<evidence type="ECO:0000313" key="1">
    <source>
        <dbReference type="EMBL" id="TCV88968.1"/>
    </source>
</evidence>
<dbReference type="OrthoDB" id="9799670at2"/>
<dbReference type="InterPro" id="IPR019270">
    <property type="entry name" value="DUF2283"/>
</dbReference>
<proteinExistence type="predicted"/>
<organism evidence="1 2">
    <name type="scientific">Sulfurirhabdus autotrophica</name>
    <dbReference type="NCBI Taxonomy" id="1706046"/>
    <lineage>
        <taxon>Bacteria</taxon>
        <taxon>Pseudomonadati</taxon>
        <taxon>Pseudomonadota</taxon>
        <taxon>Betaproteobacteria</taxon>
        <taxon>Nitrosomonadales</taxon>
        <taxon>Sulfuricellaceae</taxon>
        <taxon>Sulfurirhabdus</taxon>
    </lineage>
</organism>
<sequence>MNIVYFEETDSLYIELVPQEATGAWEAAPGVIINYGADGQPVGIEIDQASEKANLDSLKIGNFPGLVENITKRDLTH</sequence>
<reference evidence="1 2" key="1">
    <citation type="submission" date="2019-03" db="EMBL/GenBank/DDBJ databases">
        <title>Genomic Encyclopedia of Type Strains, Phase IV (KMG-IV): sequencing the most valuable type-strain genomes for metagenomic binning, comparative biology and taxonomic classification.</title>
        <authorList>
            <person name="Goeker M."/>
        </authorList>
    </citation>
    <scope>NUCLEOTIDE SEQUENCE [LARGE SCALE GENOMIC DNA]</scope>
    <source>
        <strain evidence="1 2">DSM 100309</strain>
    </source>
</reference>
<evidence type="ECO:0000313" key="2">
    <source>
        <dbReference type="Proteomes" id="UP000295367"/>
    </source>
</evidence>